<gene>
    <name evidence="1" type="ORF">N869_10680</name>
</gene>
<protein>
    <submittedName>
        <fullName evidence="1">Cupin</fullName>
    </submittedName>
</protein>
<dbReference type="AlphaFoldDB" id="A0A0A0BN66"/>
<organism evidence="1 2">
    <name type="scientific">Cellulomonas bogoriensis 69B4 = DSM 16987</name>
    <dbReference type="NCBI Taxonomy" id="1386082"/>
    <lineage>
        <taxon>Bacteria</taxon>
        <taxon>Bacillati</taxon>
        <taxon>Actinomycetota</taxon>
        <taxon>Actinomycetes</taxon>
        <taxon>Micrococcales</taxon>
        <taxon>Cellulomonadaceae</taxon>
        <taxon>Cellulomonas</taxon>
    </lineage>
</organism>
<keyword evidence="2" id="KW-1185">Reference proteome</keyword>
<accession>A0A0A0BN66</accession>
<dbReference type="RefSeq" id="WP_035062943.1">
    <property type="nucleotide sequence ID" value="NZ_AXCZ01000306.1"/>
</dbReference>
<dbReference type="Gene3D" id="2.60.120.10">
    <property type="entry name" value="Jelly Rolls"/>
    <property type="match status" value="1"/>
</dbReference>
<proteinExistence type="predicted"/>
<reference evidence="1 2" key="1">
    <citation type="submission" date="2013-08" db="EMBL/GenBank/DDBJ databases">
        <title>Genome sequencing of Cellulomonas bogoriensis 69B4.</title>
        <authorList>
            <person name="Chen F."/>
            <person name="Li Y."/>
            <person name="Wang G."/>
        </authorList>
    </citation>
    <scope>NUCLEOTIDE SEQUENCE [LARGE SCALE GENOMIC DNA]</scope>
    <source>
        <strain evidence="1 2">69B4</strain>
    </source>
</reference>
<evidence type="ECO:0000313" key="2">
    <source>
        <dbReference type="Proteomes" id="UP000054314"/>
    </source>
</evidence>
<dbReference type="OrthoDB" id="5190473at2"/>
<comment type="caution">
    <text evidence="1">The sequence shown here is derived from an EMBL/GenBank/DDBJ whole genome shotgun (WGS) entry which is preliminary data.</text>
</comment>
<evidence type="ECO:0000313" key="1">
    <source>
        <dbReference type="EMBL" id="KGM08514.1"/>
    </source>
</evidence>
<dbReference type="Proteomes" id="UP000054314">
    <property type="component" value="Unassembled WGS sequence"/>
</dbReference>
<sequence>MADLPQIARRHLDLARQDEHGRSAELLIHDGVLRQTVIALVAGAELAEHNTPHAATLQVLAGHVRLTGVPEPDVTEGTLALLTHDRHGVAAVVDSVFLLTTVTSVPPQDEPARAR</sequence>
<dbReference type="InterPro" id="IPR014710">
    <property type="entry name" value="RmlC-like_jellyroll"/>
</dbReference>
<name>A0A0A0BN66_9CELL</name>
<dbReference type="EMBL" id="AXCZ01000306">
    <property type="protein sequence ID" value="KGM08514.1"/>
    <property type="molecule type" value="Genomic_DNA"/>
</dbReference>